<protein>
    <submittedName>
        <fullName evidence="2">Uncharacterized protein</fullName>
    </submittedName>
</protein>
<sequence length="233" mass="24610">MSAEQHQQQQQQQESQRSPLRNMDVDDAAAQAAAAAAAAAAANGNNNPPSNETAPAAQAQPNPMAVPTIPAGSFDQHFHVLTGKVNAVGMGVSRLSETQQAMGSMLNTSVMGALNNVQQQAAMINTSQGTMGSHLNAISSNQNVHSNQLANLEGLVQQALQKLDTLGAGYNPGPGPSNPRHGNGFKRPKHDDDAAYEAALKKKGWCTLCDAAGNKRKWRACTQHNREADQGRE</sequence>
<proteinExistence type="predicted"/>
<dbReference type="Proteomes" id="UP000612055">
    <property type="component" value="Unassembled WGS sequence"/>
</dbReference>
<evidence type="ECO:0000313" key="2">
    <source>
        <dbReference type="EMBL" id="KAG2500514.1"/>
    </source>
</evidence>
<feature type="compositionally biased region" description="Low complexity" evidence="1">
    <location>
        <begin position="1"/>
        <end position="16"/>
    </location>
</feature>
<dbReference type="EMBL" id="JAEHOE010000003">
    <property type="protein sequence ID" value="KAG2500514.1"/>
    <property type="molecule type" value="Genomic_DNA"/>
</dbReference>
<feature type="compositionally biased region" description="Low complexity" evidence="1">
    <location>
        <begin position="54"/>
        <end position="65"/>
    </location>
</feature>
<feature type="compositionally biased region" description="Low complexity" evidence="1">
    <location>
        <begin position="28"/>
        <end position="42"/>
    </location>
</feature>
<feature type="compositionally biased region" description="Polar residues" evidence="1">
    <location>
        <begin position="43"/>
        <end position="53"/>
    </location>
</feature>
<evidence type="ECO:0000256" key="1">
    <source>
        <dbReference type="SAM" id="MobiDB-lite"/>
    </source>
</evidence>
<dbReference type="SUPFAM" id="SSF109775">
    <property type="entry name" value="Mannose-6-phosphate receptor binding protein 1 (Tip47), C-terminal domain"/>
    <property type="match status" value="1"/>
</dbReference>
<gene>
    <name evidence="2" type="ORF">HYH03_001291</name>
</gene>
<dbReference type="AlphaFoldDB" id="A0A836C639"/>
<accession>A0A836C639</accession>
<reference evidence="2" key="1">
    <citation type="journal article" date="2020" name="bioRxiv">
        <title>Comparative genomics of Chlamydomonas.</title>
        <authorList>
            <person name="Craig R.J."/>
            <person name="Hasan A.R."/>
            <person name="Ness R.W."/>
            <person name="Keightley P.D."/>
        </authorList>
    </citation>
    <scope>NUCLEOTIDE SEQUENCE</scope>
    <source>
        <strain evidence="2">CCAP 11/70</strain>
    </source>
</reference>
<feature type="region of interest" description="Disordered" evidence="1">
    <location>
        <begin position="1"/>
        <end position="65"/>
    </location>
</feature>
<feature type="region of interest" description="Disordered" evidence="1">
    <location>
        <begin position="168"/>
        <end position="194"/>
    </location>
</feature>
<evidence type="ECO:0000313" key="3">
    <source>
        <dbReference type="Proteomes" id="UP000612055"/>
    </source>
</evidence>
<name>A0A836C639_9CHLO</name>
<keyword evidence="3" id="KW-1185">Reference proteome</keyword>
<organism evidence="2 3">
    <name type="scientific">Edaphochlamys debaryana</name>
    <dbReference type="NCBI Taxonomy" id="47281"/>
    <lineage>
        <taxon>Eukaryota</taxon>
        <taxon>Viridiplantae</taxon>
        <taxon>Chlorophyta</taxon>
        <taxon>core chlorophytes</taxon>
        <taxon>Chlorophyceae</taxon>
        <taxon>CS clade</taxon>
        <taxon>Chlamydomonadales</taxon>
        <taxon>Chlamydomonadales incertae sedis</taxon>
        <taxon>Edaphochlamys</taxon>
    </lineage>
</organism>
<comment type="caution">
    <text evidence="2">The sequence shown here is derived from an EMBL/GenBank/DDBJ whole genome shotgun (WGS) entry which is preliminary data.</text>
</comment>